<name>A0A1X6P024_PORUM</name>
<dbReference type="Proteomes" id="UP000218209">
    <property type="component" value="Unassembled WGS sequence"/>
</dbReference>
<feature type="region of interest" description="Disordered" evidence="1">
    <location>
        <begin position="1"/>
        <end position="41"/>
    </location>
</feature>
<protein>
    <submittedName>
        <fullName evidence="2">Uncharacterized protein</fullName>
    </submittedName>
</protein>
<feature type="compositionally biased region" description="Basic residues" evidence="1">
    <location>
        <begin position="83"/>
        <end position="92"/>
    </location>
</feature>
<accession>A0A1X6P024</accession>
<evidence type="ECO:0000313" key="2">
    <source>
        <dbReference type="EMBL" id="OSX74177.1"/>
    </source>
</evidence>
<feature type="compositionally biased region" description="Basic residues" evidence="1">
    <location>
        <begin position="20"/>
        <end position="29"/>
    </location>
</feature>
<proteinExistence type="predicted"/>
<feature type="region of interest" description="Disordered" evidence="1">
    <location>
        <begin position="186"/>
        <end position="322"/>
    </location>
</feature>
<feature type="compositionally biased region" description="Low complexity" evidence="1">
    <location>
        <begin position="244"/>
        <end position="257"/>
    </location>
</feature>
<sequence>MQAMGDVRQPTLRTRSCALPHRRQYHHHSPGSLKSTPPQGKRWEVGVGRLNIGNCLASRCWDNAWWQSTHPTSQCPVSPATLRHSKPPRRQHLHEPVASGCVKPNQRCTLEPPLPRQHRPAWTRQSLHSPAVPPERGPAAGPQRPTAASGPTQTGTMTSAQRPRLPPPPRLGLVACANRKADHPLAKTEMPPADQPPSPYTCSPSSSEKEAPGGGSGGRKASGSPLACAAGSTDWKPAVRRQLTTAIPAANATATPNSGASQPRKPPPPPSPLPVPPTVPPPSSTAPTTPVENVFLPPALVAPGDGEGAGELPTRGGTSLLP</sequence>
<evidence type="ECO:0000313" key="3">
    <source>
        <dbReference type="Proteomes" id="UP000218209"/>
    </source>
</evidence>
<organism evidence="2 3">
    <name type="scientific">Porphyra umbilicalis</name>
    <name type="common">Purple laver</name>
    <name type="synonym">Red alga</name>
    <dbReference type="NCBI Taxonomy" id="2786"/>
    <lineage>
        <taxon>Eukaryota</taxon>
        <taxon>Rhodophyta</taxon>
        <taxon>Bangiophyceae</taxon>
        <taxon>Bangiales</taxon>
        <taxon>Bangiaceae</taxon>
        <taxon>Porphyra</taxon>
    </lineage>
</organism>
<dbReference type="EMBL" id="KV918959">
    <property type="protein sequence ID" value="OSX74177.1"/>
    <property type="molecule type" value="Genomic_DNA"/>
</dbReference>
<evidence type="ECO:0000256" key="1">
    <source>
        <dbReference type="SAM" id="MobiDB-lite"/>
    </source>
</evidence>
<feature type="region of interest" description="Disordered" evidence="1">
    <location>
        <begin position="72"/>
        <end position="172"/>
    </location>
</feature>
<feature type="compositionally biased region" description="Polar residues" evidence="1">
    <location>
        <begin position="149"/>
        <end position="161"/>
    </location>
</feature>
<dbReference type="AlphaFoldDB" id="A0A1X6P024"/>
<feature type="compositionally biased region" description="Pro residues" evidence="1">
    <location>
        <begin position="264"/>
        <end position="284"/>
    </location>
</feature>
<reference evidence="2 3" key="1">
    <citation type="submission" date="2017-03" db="EMBL/GenBank/DDBJ databases">
        <title>WGS assembly of Porphyra umbilicalis.</title>
        <authorList>
            <person name="Brawley S.H."/>
            <person name="Blouin N.A."/>
            <person name="Ficko-Blean E."/>
            <person name="Wheeler G.L."/>
            <person name="Lohr M."/>
            <person name="Goodson H.V."/>
            <person name="Jenkins J.W."/>
            <person name="Blaby-Haas C.E."/>
            <person name="Helliwell K.E."/>
            <person name="Chan C."/>
            <person name="Marriage T."/>
            <person name="Bhattacharya D."/>
            <person name="Klein A.S."/>
            <person name="Badis Y."/>
            <person name="Brodie J."/>
            <person name="Cao Y."/>
            <person name="Collen J."/>
            <person name="Dittami S.M."/>
            <person name="Gachon C.M."/>
            <person name="Green B.R."/>
            <person name="Karpowicz S."/>
            <person name="Kim J.W."/>
            <person name="Kudahl U."/>
            <person name="Lin S."/>
            <person name="Michel G."/>
            <person name="Mittag M."/>
            <person name="Olson B.J."/>
            <person name="Pangilinan J."/>
            <person name="Peng Y."/>
            <person name="Qiu H."/>
            <person name="Shu S."/>
            <person name="Singer J.T."/>
            <person name="Smith A.G."/>
            <person name="Sprecher B.N."/>
            <person name="Wagner V."/>
            <person name="Wang W."/>
            <person name="Wang Z.-Y."/>
            <person name="Yan J."/>
            <person name="Yarish C."/>
            <person name="Zoeuner-Riek S."/>
            <person name="Zhuang Y."/>
            <person name="Zou Y."/>
            <person name="Lindquist E.A."/>
            <person name="Grimwood J."/>
            <person name="Barry K."/>
            <person name="Rokhsar D.S."/>
            <person name="Schmutz J."/>
            <person name="Stiller J.W."/>
            <person name="Grossman A.R."/>
            <person name="Prochnik S.E."/>
        </authorList>
    </citation>
    <scope>NUCLEOTIDE SEQUENCE [LARGE SCALE GENOMIC DNA]</scope>
    <source>
        <strain evidence="2">4086291</strain>
    </source>
</reference>
<keyword evidence="3" id="KW-1185">Reference proteome</keyword>
<gene>
    <name evidence="2" type="ORF">BU14_0303s0010</name>
</gene>